<dbReference type="EMBL" id="CAJOAY010002258">
    <property type="protein sequence ID" value="CAF3936305.1"/>
    <property type="molecule type" value="Genomic_DNA"/>
</dbReference>
<organism evidence="9 11">
    <name type="scientific">Adineta steineri</name>
    <dbReference type="NCBI Taxonomy" id="433720"/>
    <lineage>
        <taxon>Eukaryota</taxon>
        <taxon>Metazoa</taxon>
        <taxon>Spiralia</taxon>
        <taxon>Gnathifera</taxon>
        <taxon>Rotifera</taxon>
        <taxon>Eurotatoria</taxon>
        <taxon>Bdelloidea</taxon>
        <taxon>Adinetida</taxon>
        <taxon>Adinetidae</taxon>
        <taxon>Adineta</taxon>
    </lineage>
</organism>
<evidence type="ECO:0000256" key="5">
    <source>
        <dbReference type="ARBA" id="ARBA00022989"/>
    </source>
</evidence>
<dbReference type="Proteomes" id="UP000663881">
    <property type="component" value="Unassembled WGS sequence"/>
</dbReference>
<evidence type="ECO:0000313" key="10">
    <source>
        <dbReference type="EMBL" id="CAF3936305.1"/>
    </source>
</evidence>
<feature type="transmembrane region" description="Helical" evidence="8">
    <location>
        <begin position="179"/>
        <end position="199"/>
    </location>
</feature>
<dbReference type="PANTHER" id="PTHR12316">
    <property type="entry name" value="NINJURIN-RELATED"/>
    <property type="match status" value="1"/>
</dbReference>
<feature type="transmembrane region" description="Helical" evidence="8">
    <location>
        <begin position="134"/>
        <end position="159"/>
    </location>
</feature>
<evidence type="ECO:0000256" key="8">
    <source>
        <dbReference type="SAM" id="Phobius"/>
    </source>
</evidence>
<evidence type="ECO:0000256" key="3">
    <source>
        <dbReference type="ARBA" id="ARBA00022692"/>
    </source>
</evidence>
<evidence type="ECO:0000256" key="4">
    <source>
        <dbReference type="ARBA" id="ARBA00022889"/>
    </source>
</evidence>
<keyword evidence="3 8" id="KW-0812">Transmembrane</keyword>
<name>A0A813WRC5_9BILA</name>
<feature type="compositionally biased region" description="Low complexity" evidence="7">
    <location>
        <begin position="62"/>
        <end position="71"/>
    </location>
</feature>
<dbReference type="Pfam" id="PF04923">
    <property type="entry name" value="Ninjurin"/>
    <property type="match status" value="1"/>
</dbReference>
<protein>
    <submittedName>
        <fullName evidence="9">Uncharacterized protein</fullName>
    </submittedName>
</protein>
<keyword evidence="4" id="KW-0130">Cell adhesion</keyword>
<dbReference type="Proteomes" id="UP000663891">
    <property type="component" value="Unassembled WGS sequence"/>
</dbReference>
<comment type="subcellular location">
    <subcellularLocation>
        <location evidence="1">Membrane</location>
        <topology evidence="1">Multi-pass membrane protein</topology>
    </subcellularLocation>
</comment>
<feature type="compositionally biased region" description="Low complexity" evidence="7">
    <location>
        <begin position="35"/>
        <end position="53"/>
    </location>
</feature>
<evidence type="ECO:0000313" key="11">
    <source>
        <dbReference type="Proteomes" id="UP000663891"/>
    </source>
</evidence>
<evidence type="ECO:0000256" key="7">
    <source>
        <dbReference type="SAM" id="MobiDB-lite"/>
    </source>
</evidence>
<sequence>MPSRNNHYEPTAPPMYPDGGANARPAVPPRSDIRQYPQYTQHPQHPQEPLLPDDTPPDAPPRMDIPSSRSGIAGGSRRVDNEENTGDANVDSTCNYNTYARKKAIGIAFLGFTLLTSNVMQLRTLILQKQHDGFWTASLILVCVSFLFLIGLALILYVLIKGDIRNVEQQTNLERFNTLALVVILFICIVNILINAFMLSTNPKHFLDNRSLEILQQAQNSK</sequence>
<evidence type="ECO:0000256" key="2">
    <source>
        <dbReference type="ARBA" id="ARBA00008141"/>
    </source>
</evidence>
<dbReference type="InterPro" id="IPR007007">
    <property type="entry name" value="Ninjurin"/>
</dbReference>
<keyword evidence="5 8" id="KW-1133">Transmembrane helix</keyword>
<dbReference type="OrthoDB" id="6114058at2759"/>
<keyword evidence="6 8" id="KW-0472">Membrane</keyword>
<feature type="transmembrane region" description="Helical" evidence="8">
    <location>
        <begin position="104"/>
        <end position="122"/>
    </location>
</feature>
<dbReference type="EMBL" id="CAJNON010000045">
    <property type="protein sequence ID" value="CAF0861049.1"/>
    <property type="molecule type" value="Genomic_DNA"/>
</dbReference>
<evidence type="ECO:0000313" key="9">
    <source>
        <dbReference type="EMBL" id="CAF0861049.1"/>
    </source>
</evidence>
<evidence type="ECO:0000256" key="6">
    <source>
        <dbReference type="ARBA" id="ARBA00023136"/>
    </source>
</evidence>
<dbReference type="GO" id="GO:0042246">
    <property type="term" value="P:tissue regeneration"/>
    <property type="evidence" value="ECO:0007669"/>
    <property type="project" value="InterPro"/>
</dbReference>
<dbReference type="GO" id="GO:0016020">
    <property type="term" value="C:membrane"/>
    <property type="evidence" value="ECO:0007669"/>
    <property type="project" value="UniProtKB-SubCell"/>
</dbReference>
<evidence type="ECO:0000256" key="1">
    <source>
        <dbReference type="ARBA" id="ARBA00004141"/>
    </source>
</evidence>
<dbReference type="PANTHER" id="PTHR12316:SF17">
    <property type="entry name" value="NINJURIN C, ISOFORM D"/>
    <property type="match status" value="1"/>
</dbReference>
<accession>A0A813WRC5</accession>
<proteinExistence type="inferred from homology"/>
<comment type="similarity">
    <text evidence="2">Belongs to the ninjurin family.</text>
</comment>
<reference evidence="9" key="1">
    <citation type="submission" date="2021-02" db="EMBL/GenBank/DDBJ databases">
        <authorList>
            <person name="Nowell W R."/>
        </authorList>
    </citation>
    <scope>NUCLEOTIDE SEQUENCE</scope>
</reference>
<feature type="region of interest" description="Disordered" evidence="7">
    <location>
        <begin position="1"/>
        <end position="92"/>
    </location>
</feature>
<comment type="caution">
    <text evidence="9">The sequence shown here is derived from an EMBL/GenBank/DDBJ whole genome shotgun (WGS) entry which is preliminary data.</text>
</comment>
<dbReference type="AlphaFoldDB" id="A0A813WRC5"/>
<gene>
    <name evidence="10" type="ORF">OKA104_LOCUS26120</name>
    <name evidence="9" type="ORF">VCS650_LOCUS7196</name>
</gene>
<dbReference type="GO" id="GO:0007155">
    <property type="term" value="P:cell adhesion"/>
    <property type="evidence" value="ECO:0007669"/>
    <property type="project" value="UniProtKB-KW"/>
</dbReference>